<feature type="transmembrane region" description="Helical" evidence="1">
    <location>
        <begin position="165"/>
        <end position="188"/>
    </location>
</feature>
<proteinExistence type="predicted"/>
<sequence length="208" mass="23527">MNWLSPDSRFMQAWNNLTDGILINLYMLLTSLPLVTVGAALAAGNVAARKTLYGEGRGVTRAYFSAFRANFRKATLLWLPYLAVGLLLGYMWLFVQIREALILQYGLSIVWVIGMEWTFAVQARFENTVPRIWFNSLVFGVVHIPYTLALVLIDAVYVGLFYGTVLYMPQFLFLVVVFGYGSMLMLHVPFTERVFMRYGVGASAEHLA</sequence>
<keyword evidence="3" id="KW-1185">Reference proteome</keyword>
<evidence type="ECO:0000256" key="1">
    <source>
        <dbReference type="SAM" id="Phobius"/>
    </source>
</evidence>
<keyword evidence="2" id="KW-0503">Monooxygenase</keyword>
<evidence type="ECO:0000313" key="2">
    <source>
        <dbReference type="EMBL" id="OZG53141.1"/>
    </source>
</evidence>
<feature type="transmembrane region" description="Helical" evidence="1">
    <location>
        <begin position="101"/>
        <end position="120"/>
    </location>
</feature>
<organism evidence="2 3">
    <name type="scientific">Alloscardovia macacae</name>
    <dbReference type="NCBI Taxonomy" id="1160091"/>
    <lineage>
        <taxon>Bacteria</taxon>
        <taxon>Bacillati</taxon>
        <taxon>Actinomycetota</taxon>
        <taxon>Actinomycetes</taxon>
        <taxon>Bifidobacteriales</taxon>
        <taxon>Bifidobacteriaceae</taxon>
        <taxon>Alloscardovia</taxon>
    </lineage>
</organism>
<gene>
    <name evidence="2" type="ORF">ALMA_1443</name>
</gene>
<feature type="transmembrane region" description="Helical" evidence="1">
    <location>
        <begin position="132"/>
        <end position="153"/>
    </location>
</feature>
<dbReference type="RefSeq" id="WP_094727137.1">
    <property type="nucleotide sequence ID" value="NZ_JBHLWS010000001.1"/>
</dbReference>
<dbReference type="EMBL" id="MWWT01000009">
    <property type="protein sequence ID" value="OZG53141.1"/>
    <property type="molecule type" value="Genomic_DNA"/>
</dbReference>
<feature type="transmembrane region" description="Helical" evidence="1">
    <location>
        <begin position="20"/>
        <end position="43"/>
    </location>
</feature>
<keyword evidence="1" id="KW-0472">Membrane</keyword>
<comment type="caution">
    <text evidence="2">The sequence shown here is derived from an EMBL/GenBank/DDBJ whole genome shotgun (WGS) entry which is preliminary data.</text>
</comment>
<dbReference type="AlphaFoldDB" id="A0A261F217"/>
<protein>
    <submittedName>
        <fullName evidence="2">Beta-carotene 15,15'-monooxygenase</fullName>
    </submittedName>
</protein>
<keyword evidence="1" id="KW-0812">Transmembrane</keyword>
<keyword evidence="1" id="KW-1133">Transmembrane helix</keyword>
<dbReference type="Proteomes" id="UP000243657">
    <property type="component" value="Unassembled WGS sequence"/>
</dbReference>
<evidence type="ECO:0000313" key="3">
    <source>
        <dbReference type="Proteomes" id="UP000243657"/>
    </source>
</evidence>
<dbReference type="GO" id="GO:0004497">
    <property type="term" value="F:monooxygenase activity"/>
    <property type="evidence" value="ECO:0007669"/>
    <property type="project" value="UniProtKB-KW"/>
</dbReference>
<dbReference type="Pfam" id="PF04854">
    <property type="entry name" value="DUF624"/>
    <property type="match status" value="1"/>
</dbReference>
<dbReference type="InterPro" id="IPR006938">
    <property type="entry name" value="DUF624"/>
</dbReference>
<accession>A0A261F217</accession>
<name>A0A261F217_9BIFI</name>
<reference evidence="2 3" key="1">
    <citation type="journal article" date="2017" name="BMC Genomics">
        <title>Comparative genomic and phylogenomic analyses of the Bifidobacteriaceae family.</title>
        <authorList>
            <person name="Lugli G.A."/>
            <person name="Milani C."/>
            <person name="Turroni F."/>
            <person name="Duranti S."/>
            <person name="Mancabelli L."/>
            <person name="Mangifesta M."/>
            <person name="Ferrario C."/>
            <person name="Modesto M."/>
            <person name="Mattarelli P."/>
            <person name="Jiri K."/>
            <person name="van Sinderen D."/>
            <person name="Ventura M."/>
        </authorList>
    </citation>
    <scope>NUCLEOTIDE SEQUENCE [LARGE SCALE GENOMIC DNA]</scope>
    <source>
        <strain evidence="2 3">DSM 24762</strain>
    </source>
</reference>
<keyword evidence="2" id="KW-0560">Oxidoreductase</keyword>
<feature type="transmembrane region" description="Helical" evidence="1">
    <location>
        <begin position="76"/>
        <end position="95"/>
    </location>
</feature>